<keyword evidence="2" id="KW-0472">Membrane</keyword>
<feature type="compositionally biased region" description="Polar residues" evidence="1">
    <location>
        <begin position="428"/>
        <end position="443"/>
    </location>
</feature>
<evidence type="ECO:0000256" key="1">
    <source>
        <dbReference type="SAM" id="MobiDB-lite"/>
    </source>
</evidence>
<feature type="transmembrane region" description="Helical" evidence="2">
    <location>
        <begin position="116"/>
        <end position="134"/>
    </location>
</feature>
<dbReference type="AlphaFoldDB" id="A0A0C3Q2L2"/>
<keyword evidence="5" id="KW-1185">Reference proteome</keyword>
<evidence type="ECO:0000313" key="5">
    <source>
        <dbReference type="Proteomes" id="UP000054248"/>
    </source>
</evidence>
<feature type="transmembrane region" description="Helical" evidence="2">
    <location>
        <begin position="192"/>
        <end position="214"/>
    </location>
</feature>
<evidence type="ECO:0000313" key="4">
    <source>
        <dbReference type="EMBL" id="KIO22740.1"/>
    </source>
</evidence>
<dbReference type="HOGENOM" id="CLU_543140_0_0_1"/>
<keyword evidence="2" id="KW-0812">Transmembrane</keyword>
<sequence>MYNGTLSSDPVVAAAEIREVAKHITVSRYLILVGFVILLYDHFLTIKEEIEFVWRRPKNLISWIFLCNRYLTPVVLAIDIYDKLGGAKDLSVAVSTLKFDRPHIPLLTLLSSFGELVLHFVSHASIHALVVIRVNALWGNQPAIRWALYGSWFVYFATSLSIALAAAIQNIATFHPNPLINICFSIVGDFVFWVWVPPIILEFILFSLTVAKAFKQSRRVISSMPIAYVLYRDGALYFIVITQCSIFNLIVWKWLPLSYFALAKYFTLGLVNAMGARMVLNLRQLGGVRNDDTPPTVYFVEAVPSQVCKNGELTFDARCITSEPREIRFHHPYDNFDRITSPSRKNHALHSSSDLHSAQYPHKKKQTDPQNDPYFYNRQASQLRALKVRRPDFTFTVAPTVPEQAFAQTGSFMGTAEIEETAAMGAITPTSGGRHSKRSSILSSRLGPPAGEIYSMETWSVTTIPLSQTQTRDVEVRSNASSDSAASRRESKPRGGSGWNYV</sequence>
<keyword evidence="2" id="KW-1133">Transmembrane helix</keyword>
<feature type="region of interest" description="Disordered" evidence="1">
    <location>
        <begin position="427"/>
        <end position="447"/>
    </location>
</feature>
<feature type="compositionally biased region" description="Low complexity" evidence="1">
    <location>
        <begin position="349"/>
        <end position="358"/>
    </location>
</feature>
<reference evidence="5" key="2">
    <citation type="submission" date="2015-01" db="EMBL/GenBank/DDBJ databases">
        <title>Evolutionary Origins and Diversification of the Mycorrhizal Mutualists.</title>
        <authorList>
            <consortium name="DOE Joint Genome Institute"/>
            <consortium name="Mycorrhizal Genomics Consortium"/>
            <person name="Kohler A."/>
            <person name="Kuo A."/>
            <person name="Nagy L.G."/>
            <person name="Floudas D."/>
            <person name="Copeland A."/>
            <person name="Barry K.W."/>
            <person name="Cichocki N."/>
            <person name="Veneault-Fourrey C."/>
            <person name="LaButti K."/>
            <person name="Lindquist E.A."/>
            <person name="Lipzen A."/>
            <person name="Lundell T."/>
            <person name="Morin E."/>
            <person name="Murat C."/>
            <person name="Riley R."/>
            <person name="Ohm R."/>
            <person name="Sun H."/>
            <person name="Tunlid A."/>
            <person name="Henrissat B."/>
            <person name="Grigoriev I.V."/>
            <person name="Hibbett D.S."/>
            <person name="Martin F."/>
        </authorList>
    </citation>
    <scope>NUCLEOTIDE SEQUENCE [LARGE SCALE GENOMIC DNA]</scope>
    <source>
        <strain evidence="5">MUT 4182</strain>
    </source>
</reference>
<gene>
    <name evidence="4" type="ORF">M407DRAFT_27770</name>
</gene>
<feature type="transmembrane region" description="Helical" evidence="2">
    <location>
        <begin position="146"/>
        <end position="172"/>
    </location>
</feature>
<feature type="transmembrane region" description="Helical" evidence="2">
    <location>
        <begin position="20"/>
        <end position="40"/>
    </location>
</feature>
<dbReference type="Proteomes" id="UP000054248">
    <property type="component" value="Unassembled WGS sequence"/>
</dbReference>
<evidence type="ECO:0000256" key="2">
    <source>
        <dbReference type="SAM" id="Phobius"/>
    </source>
</evidence>
<feature type="region of interest" description="Disordered" evidence="1">
    <location>
        <begin position="340"/>
        <end position="374"/>
    </location>
</feature>
<organism evidence="4 5">
    <name type="scientific">Tulasnella calospora MUT 4182</name>
    <dbReference type="NCBI Taxonomy" id="1051891"/>
    <lineage>
        <taxon>Eukaryota</taxon>
        <taxon>Fungi</taxon>
        <taxon>Dikarya</taxon>
        <taxon>Basidiomycota</taxon>
        <taxon>Agaricomycotina</taxon>
        <taxon>Agaricomycetes</taxon>
        <taxon>Cantharellales</taxon>
        <taxon>Tulasnellaceae</taxon>
        <taxon>Tulasnella</taxon>
    </lineage>
</organism>
<feature type="transmembrane region" description="Helical" evidence="2">
    <location>
        <begin position="60"/>
        <end position="81"/>
    </location>
</feature>
<dbReference type="Pfam" id="PF20151">
    <property type="entry name" value="DUF6533"/>
    <property type="match status" value="1"/>
</dbReference>
<dbReference type="InterPro" id="IPR045340">
    <property type="entry name" value="DUF6533"/>
</dbReference>
<reference evidence="4 5" key="1">
    <citation type="submission" date="2014-04" db="EMBL/GenBank/DDBJ databases">
        <authorList>
            <consortium name="DOE Joint Genome Institute"/>
            <person name="Kuo A."/>
            <person name="Girlanda M."/>
            <person name="Perotto S."/>
            <person name="Kohler A."/>
            <person name="Nagy L.G."/>
            <person name="Floudas D."/>
            <person name="Copeland A."/>
            <person name="Barry K.W."/>
            <person name="Cichocki N."/>
            <person name="Veneault-Fourrey C."/>
            <person name="LaButti K."/>
            <person name="Lindquist E.A."/>
            <person name="Lipzen A."/>
            <person name="Lundell T."/>
            <person name="Morin E."/>
            <person name="Murat C."/>
            <person name="Sun H."/>
            <person name="Tunlid A."/>
            <person name="Henrissat B."/>
            <person name="Grigoriev I.V."/>
            <person name="Hibbett D.S."/>
            <person name="Martin F."/>
            <person name="Nordberg H.P."/>
            <person name="Cantor M.N."/>
            <person name="Hua S.X."/>
        </authorList>
    </citation>
    <scope>NUCLEOTIDE SEQUENCE [LARGE SCALE GENOMIC DNA]</scope>
    <source>
        <strain evidence="4 5">MUT 4182</strain>
    </source>
</reference>
<evidence type="ECO:0000259" key="3">
    <source>
        <dbReference type="Pfam" id="PF20151"/>
    </source>
</evidence>
<protein>
    <recommendedName>
        <fullName evidence="3">DUF6533 domain-containing protein</fullName>
    </recommendedName>
</protein>
<accession>A0A0C3Q2L2</accession>
<name>A0A0C3Q2L2_9AGAM</name>
<proteinExistence type="predicted"/>
<dbReference type="EMBL" id="KN823102">
    <property type="protein sequence ID" value="KIO22740.1"/>
    <property type="molecule type" value="Genomic_DNA"/>
</dbReference>
<dbReference type="OrthoDB" id="3251775at2759"/>
<feature type="domain" description="DUF6533" evidence="3">
    <location>
        <begin position="29"/>
        <end position="73"/>
    </location>
</feature>
<feature type="transmembrane region" description="Helical" evidence="2">
    <location>
        <begin position="235"/>
        <end position="255"/>
    </location>
</feature>
<feature type="region of interest" description="Disordered" evidence="1">
    <location>
        <begin position="467"/>
        <end position="502"/>
    </location>
</feature>